<dbReference type="Pfam" id="PF18895">
    <property type="entry name" value="T4SS_pilin"/>
    <property type="match status" value="1"/>
</dbReference>
<reference evidence="2 3" key="1">
    <citation type="journal article" date="2016" name="Nat. Commun.">
        <title>Thousands of microbial genomes shed light on interconnected biogeochemical processes in an aquifer system.</title>
        <authorList>
            <person name="Anantharaman K."/>
            <person name="Brown C.T."/>
            <person name="Hug L.A."/>
            <person name="Sharon I."/>
            <person name="Castelle C.J."/>
            <person name="Probst A.J."/>
            <person name="Thomas B.C."/>
            <person name="Singh A."/>
            <person name="Wilkins M.J."/>
            <person name="Karaoz U."/>
            <person name="Brodie E.L."/>
            <person name="Williams K.H."/>
            <person name="Hubbard S.S."/>
            <person name="Banfield J.F."/>
        </authorList>
    </citation>
    <scope>NUCLEOTIDE SEQUENCE [LARGE SCALE GENOMIC DNA]</scope>
</reference>
<proteinExistence type="predicted"/>
<sequence length="157" mass="17369">MLKFFPKNKLLALLILYSLFSARLNDVSRSGGLVLFSFFFIPLVTFAASCPTPSSNTPSQAPQNFSEFICIILNFINTAFPIMVALTMLVFFWGLSKFILAAGDEKKVADGKRLIFWGIIALFIMVSIWGIINLLYSDFIGGGPIQLPFLPTRGSSN</sequence>
<organism evidence="2 3">
    <name type="scientific">Candidatus Zambryskibacteria bacterium RIFCSPLOWO2_01_FULL_45_21</name>
    <dbReference type="NCBI Taxonomy" id="1802761"/>
    <lineage>
        <taxon>Bacteria</taxon>
        <taxon>Candidatus Zambryskiibacteriota</taxon>
    </lineage>
</organism>
<gene>
    <name evidence="2" type="ORF">A3B14_00740</name>
</gene>
<evidence type="ECO:0000313" key="2">
    <source>
        <dbReference type="EMBL" id="OHB02955.1"/>
    </source>
</evidence>
<accession>A0A1G2U087</accession>
<name>A0A1G2U087_9BACT</name>
<keyword evidence="1" id="KW-0472">Membrane</keyword>
<keyword evidence="1" id="KW-1133">Transmembrane helix</keyword>
<dbReference type="AlphaFoldDB" id="A0A1G2U087"/>
<evidence type="ECO:0000313" key="3">
    <source>
        <dbReference type="Proteomes" id="UP000176800"/>
    </source>
</evidence>
<dbReference type="Proteomes" id="UP000176800">
    <property type="component" value="Unassembled WGS sequence"/>
</dbReference>
<keyword evidence="1" id="KW-0812">Transmembrane</keyword>
<dbReference type="EMBL" id="MHWE01000024">
    <property type="protein sequence ID" value="OHB02955.1"/>
    <property type="molecule type" value="Genomic_DNA"/>
</dbReference>
<protein>
    <submittedName>
        <fullName evidence="2">Uncharacterized protein</fullName>
    </submittedName>
</protein>
<feature type="transmembrane region" description="Helical" evidence="1">
    <location>
        <begin position="114"/>
        <end position="136"/>
    </location>
</feature>
<comment type="caution">
    <text evidence="2">The sequence shown here is derived from an EMBL/GenBank/DDBJ whole genome shotgun (WGS) entry which is preliminary data.</text>
</comment>
<evidence type="ECO:0000256" key="1">
    <source>
        <dbReference type="SAM" id="Phobius"/>
    </source>
</evidence>
<feature type="transmembrane region" description="Helical" evidence="1">
    <location>
        <begin position="71"/>
        <end position="94"/>
    </location>
</feature>
<dbReference type="InterPro" id="IPR043993">
    <property type="entry name" value="T4SS_pilin"/>
</dbReference>
<feature type="transmembrane region" description="Helical" evidence="1">
    <location>
        <begin position="34"/>
        <end position="50"/>
    </location>
</feature>